<reference evidence="1" key="1">
    <citation type="submission" date="2021-02" db="EMBL/GenBank/DDBJ databases">
        <authorList>
            <person name="Nowell W R."/>
        </authorList>
    </citation>
    <scope>NUCLEOTIDE SEQUENCE</scope>
</reference>
<comment type="caution">
    <text evidence="1">The sequence shown here is derived from an EMBL/GenBank/DDBJ whole genome shotgun (WGS) entry which is preliminary data.</text>
</comment>
<organism evidence="1 2">
    <name type="scientific">Rotaria sordida</name>
    <dbReference type="NCBI Taxonomy" id="392033"/>
    <lineage>
        <taxon>Eukaryota</taxon>
        <taxon>Metazoa</taxon>
        <taxon>Spiralia</taxon>
        <taxon>Gnathifera</taxon>
        <taxon>Rotifera</taxon>
        <taxon>Eurotatoria</taxon>
        <taxon>Bdelloidea</taxon>
        <taxon>Philodinida</taxon>
        <taxon>Philodinidae</taxon>
        <taxon>Rotaria</taxon>
    </lineage>
</organism>
<proteinExistence type="predicted"/>
<evidence type="ECO:0000313" key="2">
    <source>
        <dbReference type="Proteomes" id="UP000663874"/>
    </source>
</evidence>
<feature type="non-terminal residue" evidence="1">
    <location>
        <position position="77"/>
    </location>
</feature>
<name>A0A820MGX5_9BILA</name>
<evidence type="ECO:0000313" key="1">
    <source>
        <dbReference type="EMBL" id="CAF4371896.1"/>
    </source>
</evidence>
<gene>
    <name evidence="1" type="ORF">FNK824_LOCUS43023</name>
</gene>
<dbReference type="AlphaFoldDB" id="A0A820MGX5"/>
<dbReference type="EMBL" id="CAJOBE010055947">
    <property type="protein sequence ID" value="CAF4371896.1"/>
    <property type="molecule type" value="Genomic_DNA"/>
</dbReference>
<sequence>MIELLKIIYQQQQHLFQAPSIELDTSSNSNSTLMMSRKTLARLNSTPNLLTSFTTTTAQNESNHTQVDLNLSNCETV</sequence>
<dbReference type="Proteomes" id="UP000663874">
    <property type="component" value="Unassembled WGS sequence"/>
</dbReference>
<accession>A0A820MGX5</accession>
<protein>
    <submittedName>
        <fullName evidence="1">Uncharacterized protein</fullName>
    </submittedName>
</protein>